<keyword evidence="2" id="KW-1185">Reference proteome</keyword>
<keyword evidence="1" id="KW-0812">Transmembrane</keyword>
<evidence type="ECO:0000313" key="2">
    <source>
        <dbReference type="Proteomes" id="UP001652740"/>
    </source>
</evidence>
<proteinExistence type="predicted"/>
<evidence type="ECO:0000313" key="3">
    <source>
        <dbReference type="RefSeq" id="XP_052747988.1"/>
    </source>
</evidence>
<dbReference type="GeneID" id="113520462"/>
<keyword evidence="1" id="KW-1133">Transmembrane helix</keyword>
<accession>A0ABM3M976</accession>
<dbReference type="Proteomes" id="UP001652740">
    <property type="component" value="Unplaced"/>
</dbReference>
<name>A0ABM3M976_GALME</name>
<organism evidence="2 3">
    <name type="scientific">Galleria mellonella</name>
    <name type="common">Greater wax moth</name>
    <dbReference type="NCBI Taxonomy" id="7137"/>
    <lineage>
        <taxon>Eukaryota</taxon>
        <taxon>Metazoa</taxon>
        <taxon>Ecdysozoa</taxon>
        <taxon>Arthropoda</taxon>
        <taxon>Hexapoda</taxon>
        <taxon>Insecta</taxon>
        <taxon>Pterygota</taxon>
        <taxon>Neoptera</taxon>
        <taxon>Endopterygota</taxon>
        <taxon>Lepidoptera</taxon>
        <taxon>Glossata</taxon>
        <taxon>Ditrysia</taxon>
        <taxon>Pyraloidea</taxon>
        <taxon>Pyralidae</taxon>
        <taxon>Galleriinae</taxon>
        <taxon>Galleria</taxon>
    </lineage>
</organism>
<protein>
    <submittedName>
        <fullName evidence="3">Uncharacterized protein LOC113520462</fullName>
    </submittedName>
</protein>
<feature type="transmembrane region" description="Helical" evidence="1">
    <location>
        <begin position="913"/>
        <end position="932"/>
    </location>
</feature>
<reference evidence="3" key="1">
    <citation type="submission" date="2025-08" db="UniProtKB">
        <authorList>
            <consortium name="RefSeq"/>
        </authorList>
    </citation>
    <scope>IDENTIFICATION</scope>
    <source>
        <tissue evidence="3">Whole larvae</tissue>
    </source>
</reference>
<evidence type="ECO:0000256" key="1">
    <source>
        <dbReference type="SAM" id="Phobius"/>
    </source>
</evidence>
<gene>
    <name evidence="3" type="primary">LOC113520462</name>
</gene>
<dbReference type="RefSeq" id="XP_052747988.1">
    <property type="nucleotide sequence ID" value="XM_052892028.1"/>
</dbReference>
<keyword evidence="1" id="KW-0472">Membrane</keyword>
<sequence length="975" mass="112265">MGKSKSNKSKTEDTLVLFKKSNTTLFTHSRTCSGVSHLYTNSAILQIKKNLSQAKEYYVYDDKVKRDFSLETDICVLRRYYRSKRSKLSRKSSSRLKYSTIAGTEIRTIEEFEPNASACGDNSSKTSIVMEPNLTNIDITSLMIENLKVLLNNWIKTHVLENKELKQKFDAILDSILVRLETRKPERLSSCTTYVMDKDNNKHRGKRGTKRSTAVTCQYCKQKLRPSVTSGLSQEKTQRKDSYYTVPFPYKHIKIISTLSIPRNFHMQTTDSNVSMKRKQKVKKYNIINTSKNKIHRLFVTTSTFNLLTVSSNSDIKFCVPNKENNESEDNKKEQIIFFPKPVNNSDKTKSTTSFCINNILNKNQVHKDGYLNVTPSLVKSIYAADPANIASSSKYKKNSDNFTMTDENMSYEVAQTILNNCNSKVQFHKAEISGAKRSINILKIIDEKDQSDPMVAIDFINQNVELPTNDVSKCYNKETIKDSQSTKNIQLLKRKLKRQKRKKLRCKYYFSRYTHFKKGNNYLLEKRNILGHLDNILNYFSTYSDHKDIKLEIHMNILPTHKKEPKINVNNKNNQNKTCALKVSHNKFTTFETSLETHKSNKENTYIFSEHHPNIIPLLDGSMSQNKYIFHSEKAMAEAKDVFKNVCNFTDRSTTTNEFAISQEIRELREVVKELVVTAEKLVKDYLKKQNIPKVALMSNNTTINKARQDNNNISSNQQIQSKGIQISNIIGKSQLSGLKLTKSPKKPEVFLNELAKRSTSYHIIESESILKVTDMTSAAIDKAKENKTLQCSIRRSKSLFDMTNSMRKTRLHTFFFSGNFKKNKSKYQNFYQQQLTCSKEKCLQNKTSGQSGKLKCNSSPCFPEPPHEYNSKVIIPIEYDDRDPGCSPEFLNIDKPKFSVRNRKGINFCKGLLYCILLWVPVIIIAYLFYSYVIQDLIKPTTSPSKQINKTTNTLIPIKNSSRLYLKVSDLGF</sequence>